<dbReference type="PANTHER" id="PTHR30032:SF4">
    <property type="entry name" value="AMIDASE ENHANCER"/>
    <property type="match status" value="1"/>
</dbReference>
<feature type="domain" description="Sporulation stage II protein D amidase enhancer LytB N-terminal" evidence="1">
    <location>
        <begin position="256"/>
        <end position="346"/>
    </location>
</feature>
<accession>A0ABW8TUB8</accession>
<gene>
    <name evidence="2" type="ORF">ACJDUH_13755</name>
</gene>
<dbReference type="InterPro" id="IPR051922">
    <property type="entry name" value="Bact_Sporulation_Assoc"/>
</dbReference>
<evidence type="ECO:0000259" key="1">
    <source>
        <dbReference type="Pfam" id="PF08486"/>
    </source>
</evidence>
<dbReference type="EMBL" id="JBJHZY010000002">
    <property type="protein sequence ID" value="MFL0269159.1"/>
    <property type="molecule type" value="Genomic_DNA"/>
</dbReference>
<reference evidence="2 3" key="1">
    <citation type="submission" date="2024-11" db="EMBL/GenBank/DDBJ databases">
        <authorList>
            <person name="Heng Y.C."/>
            <person name="Lim A.C.H."/>
            <person name="Lee J.K.Y."/>
            <person name="Kittelmann S."/>
        </authorList>
    </citation>
    <scope>NUCLEOTIDE SEQUENCE [LARGE SCALE GENOMIC DNA]</scope>
    <source>
        <strain evidence="2 3">WILCCON 0202</strain>
    </source>
</reference>
<name>A0ABW8TUB8_9CLOT</name>
<sequence>MKKLLAALLLILSVIVFIIFFPRSVENAIIIGTSDQNVTMLIDGKTKIFKSSVTYPKLTVVNFKYNLIKVYGFKVQNPILDRVMLKSSYFYDLETLGKTDLASKAYFYSVDKDNNIKSTSSKEVIVGKSNVKCYKNNKGDLKTFIVFPIDYTSMRVGLSTTNFTSVFHSQIQIKTSAEAKLYSKRDKLSIDLPKNSIITITSDGDSLYLLLDNKKTTFKNRIYISGKALTILSIRRGSNTFNPTYSGILEFNNLDSGMTVINEVALDEYLKKVVPSEMPLSGGIEALKCQAIAARTYAISDMINNRFADKGFYVDDSTRSQVYNNYPMQALSSEAVDETMGMIMTYEGAPIDAKYYSTSSGTGEDYKDIWFKSDGSSENRPYLIVNNYLNPKKELPKTEAAWLNFYKDTTIKAIDSDYPYFRWRIEYSDTGITNMLNKTLKSLVEGNSSKDYVEIYEDSKVVTKLPQLDKLQDIRILKRGAGGIAIEVSYIFSNATVNVRGDSYIRSSIKCNKDYTNEETKVIRLKGDPLTNFASLPSSFFSVEKKDGKFTIYGGGFGHGAGMSQFGAIELSKNGAKYEDILNTFYKNIKIDKIY</sequence>
<evidence type="ECO:0000313" key="3">
    <source>
        <dbReference type="Proteomes" id="UP001623661"/>
    </source>
</evidence>
<dbReference type="Proteomes" id="UP001623661">
    <property type="component" value="Unassembled WGS sequence"/>
</dbReference>
<dbReference type="InterPro" id="IPR013693">
    <property type="entry name" value="SpoIID/LytB_N"/>
</dbReference>
<dbReference type="Pfam" id="PF08486">
    <property type="entry name" value="SpoIID"/>
    <property type="match status" value="1"/>
</dbReference>
<dbReference type="PANTHER" id="PTHR30032">
    <property type="entry name" value="N-ACETYLMURAMOYL-L-ALANINE AMIDASE-RELATED"/>
    <property type="match status" value="1"/>
</dbReference>
<organism evidence="2 3">
    <name type="scientific">Candidatus Clostridium radicumherbarum</name>
    <dbReference type="NCBI Taxonomy" id="3381662"/>
    <lineage>
        <taxon>Bacteria</taxon>
        <taxon>Bacillati</taxon>
        <taxon>Bacillota</taxon>
        <taxon>Clostridia</taxon>
        <taxon>Eubacteriales</taxon>
        <taxon>Clostridiaceae</taxon>
        <taxon>Clostridium</taxon>
    </lineage>
</organism>
<dbReference type="RefSeq" id="WP_406765777.1">
    <property type="nucleotide sequence ID" value="NZ_JBJHZY010000002.1"/>
</dbReference>
<protein>
    <submittedName>
        <fullName evidence="2">SpoIID/LytB domain-containing protein</fullName>
    </submittedName>
</protein>
<dbReference type="InterPro" id="IPR013486">
    <property type="entry name" value="SpoIID/LytB"/>
</dbReference>
<dbReference type="NCBIfam" id="TIGR02669">
    <property type="entry name" value="SpoIID_LytB"/>
    <property type="match status" value="1"/>
</dbReference>
<proteinExistence type="predicted"/>
<keyword evidence="3" id="KW-1185">Reference proteome</keyword>
<evidence type="ECO:0000313" key="2">
    <source>
        <dbReference type="EMBL" id="MFL0269159.1"/>
    </source>
</evidence>
<comment type="caution">
    <text evidence="2">The sequence shown here is derived from an EMBL/GenBank/DDBJ whole genome shotgun (WGS) entry which is preliminary data.</text>
</comment>